<proteinExistence type="predicted"/>
<name>B0RUC9_XANCB</name>
<dbReference type="AlphaFoldDB" id="B0RUC9"/>
<evidence type="ECO:0000313" key="1">
    <source>
        <dbReference type="EMBL" id="CAP52871.1"/>
    </source>
</evidence>
<evidence type="ECO:0000313" key="2">
    <source>
        <dbReference type="Proteomes" id="UP000001188"/>
    </source>
</evidence>
<protein>
    <submittedName>
        <fullName evidence="1">Uncharacterized protein</fullName>
    </submittedName>
</protein>
<sequence>MYPHTLRFLRAVRTHLTAARYVLLAALNQVDPRVGRLAIAATSAVVKRRNERDPCVKHCIRRTQSPTPVLARDTPLSLAAGGDSLRLPIFAA</sequence>
<dbReference type="Proteomes" id="UP000001188">
    <property type="component" value="Chromosome"/>
</dbReference>
<dbReference type="KEGG" id="xca:xcc-b100_3506"/>
<accession>B0RUC9</accession>
<organism evidence="1 2">
    <name type="scientific">Xanthomonas campestris pv. campestris (strain B100)</name>
    <dbReference type="NCBI Taxonomy" id="509169"/>
    <lineage>
        <taxon>Bacteria</taxon>
        <taxon>Pseudomonadati</taxon>
        <taxon>Pseudomonadota</taxon>
        <taxon>Gammaproteobacteria</taxon>
        <taxon>Lysobacterales</taxon>
        <taxon>Lysobacteraceae</taxon>
        <taxon>Xanthomonas</taxon>
    </lineage>
</organism>
<gene>
    <name evidence="1" type="ORF">XCCB100_3506</name>
</gene>
<dbReference type="HOGENOM" id="CLU_2412449_0_0_6"/>
<dbReference type="EMBL" id="AM920689">
    <property type="protein sequence ID" value="CAP52871.1"/>
    <property type="molecule type" value="Genomic_DNA"/>
</dbReference>
<reference evidence="1 2" key="1">
    <citation type="journal article" date="2008" name="J. Biotechnol.">
        <title>The genome of Xanthomonas campestris pv. campestris B100 and its use for the reconstruction of metabolic pathways involved in xanthan biosynthesis.</title>
        <authorList>
            <person name="Vorholter F.J."/>
            <person name="Schneiker S."/>
            <person name="Goesmann A."/>
            <person name="Krause L."/>
            <person name="Bekel T."/>
            <person name="Kaiser O."/>
            <person name="Linke B."/>
            <person name="Patschkowski T."/>
            <person name="Ruckert C."/>
            <person name="Schmid J."/>
            <person name="Sidhu V.K."/>
            <person name="Sieber V."/>
            <person name="Tauch A."/>
            <person name="Watt S.A."/>
            <person name="Weisshaar B."/>
            <person name="Becker A."/>
            <person name="Niehaus K."/>
            <person name="Puhler A."/>
        </authorList>
    </citation>
    <scope>NUCLEOTIDE SEQUENCE [LARGE SCALE GENOMIC DNA]</scope>
    <source>
        <strain evidence="1 2">B100</strain>
    </source>
</reference>